<dbReference type="AlphaFoldDB" id="A0A5J5B0D2"/>
<proteinExistence type="inferred from homology"/>
<dbReference type="EMBL" id="CM018039">
    <property type="protein sequence ID" value="KAA8536773.1"/>
    <property type="molecule type" value="Genomic_DNA"/>
</dbReference>
<feature type="domain" description="Calmodulin binding protein C-terminal" evidence="11">
    <location>
        <begin position="318"/>
        <end position="379"/>
    </location>
</feature>
<feature type="domain" description="Calmodulin binding protein central" evidence="10">
    <location>
        <begin position="248"/>
        <end position="313"/>
    </location>
</feature>
<keyword evidence="3" id="KW-0805">Transcription regulation</keyword>
<feature type="domain" description="Calmodulin binding protein-like N-terminal" evidence="9">
    <location>
        <begin position="88"/>
        <end position="235"/>
    </location>
</feature>
<dbReference type="Proteomes" id="UP000325577">
    <property type="component" value="Linkage Group LG16"/>
</dbReference>
<dbReference type="InterPro" id="IPR046829">
    <property type="entry name" value="Calmod_bind_C"/>
</dbReference>
<evidence type="ECO:0008006" key="14">
    <source>
        <dbReference type="Google" id="ProtNLM"/>
    </source>
</evidence>
<dbReference type="Pfam" id="PF20452">
    <property type="entry name" value="Calmod_bind_C"/>
    <property type="match status" value="1"/>
</dbReference>
<evidence type="ECO:0000256" key="2">
    <source>
        <dbReference type="ARBA" id="ARBA00007214"/>
    </source>
</evidence>
<keyword evidence="4" id="KW-0238">DNA-binding</keyword>
<keyword evidence="7" id="KW-0539">Nucleus</keyword>
<evidence type="ECO:0000256" key="4">
    <source>
        <dbReference type="ARBA" id="ARBA00023125"/>
    </source>
</evidence>
<accession>A0A5J5B0D2</accession>
<protein>
    <recommendedName>
        <fullName evidence="14">Calmodulin</fullName>
    </recommendedName>
</protein>
<name>A0A5J5B0D2_9ASTE</name>
<dbReference type="GO" id="GO:0003700">
    <property type="term" value="F:DNA-binding transcription factor activity"/>
    <property type="evidence" value="ECO:0007669"/>
    <property type="project" value="TreeGrafter"/>
</dbReference>
<keyword evidence="6" id="KW-0804">Transcription</keyword>
<evidence type="ECO:0000256" key="8">
    <source>
        <dbReference type="SAM" id="MobiDB-lite"/>
    </source>
</evidence>
<dbReference type="PANTHER" id="PTHR31713">
    <property type="entry name" value="OS02G0177800 PROTEIN"/>
    <property type="match status" value="1"/>
</dbReference>
<reference evidence="12 13" key="1">
    <citation type="submission" date="2019-09" db="EMBL/GenBank/DDBJ databases">
        <title>A chromosome-level genome assembly of the Chinese tupelo Nyssa sinensis.</title>
        <authorList>
            <person name="Yang X."/>
            <person name="Kang M."/>
            <person name="Yang Y."/>
            <person name="Xiong H."/>
            <person name="Wang M."/>
            <person name="Zhang Z."/>
            <person name="Wang Z."/>
            <person name="Wu H."/>
            <person name="Ma T."/>
            <person name="Liu J."/>
            <person name="Xi Z."/>
        </authorList>
    </citation>
    <scope>NUCLEOTIDE SEQUENCE [LARGE SCALE GENOMIC DNA]</scope>
    <source>
        <strain evidence="12">J267</strain>
        <tissue evidence="12">Leaf</tissue>
    </source>
</reference>
<evidence type="ECO:0000256" key="5">
    <source>
        <dbReference type="ARBA" id="ARBA00023159"/>
    </source>
</evidence>
<evidence type="ECO:0000256" key="3">
    <source>
        <dbReference type="ARBA" id="ARBA00023015"/>
    </source>
</evidence>
<comment type="similarity">
    <text evidence="2">Belongs to the plant ACBP60 protein family.</text>
</comment>
<evidence type="ECO:0000256" key="6">
    <source>
        <dbReference type="ARBA" id="ARBA00023163"/>
    </source>
</evidence>
<evidence type="ECO:0000313" key="12">
    <source>
        <dbReference type="EMBL" id="KAA8536773.1"/>
    </source>
</evidence>
<keyword evidence="5" id="KW-0010">Activator</keyword>
<comment type="subcellular location">
    <subcellularLocation>
        <location evidence="1">Nucleus</location>
    </subcellularLocation>
</comment>
<evidence type="ECO:0000259" key="10">
    <source>
        <dbReference type="Pfam" id="PF20451"/>
    </source>
</evidence>
<dbReference type="Pfam" id="PF20451">
    <property type="entry name" value="Calmod_bind_M"/>
    <property type="match status" value="1"/>
</dbReference>
<dbReference type="GO" id="GO:0043565">
    <property type="term" value="F:sequence-specific DNA binding"/>
    <property type="evidence" value="ECO:0007669"/>
    <property type="project" value="TreeGrafter"/>
</dbReference>
<evidence type="ECO:0000256" key="7">
    <source>
        <dbReference type="ARBA" id="ARBA00023242"/>
    </source>
</evidence>
<dbReference type="GO" id="GO:0080142">
    <property type="term" value="P:regulation of salicylic acid biosynthetic process"/>
    <property type="evidence" value="ECO:0007669"/>
    <property type="project" value="TreeGrafter"/>
</dbReference>
<feature type="region of interest" description="Disordered" evidence="8">
    <location>
        <begin position="1"/>
        <end position="24"/>
    </location>
</feature>
<evidence type="ECO:0000313" key="13">
    <source>
        <dbReference type="Proteomes" id="UP000325577"/>
    </source>
</evidence>
<evidence type="ECO:0000259" key="9">
    <source>
        <dbReference type="Pfam" id="PF07887"/>
    </source>
</evidence>
<sequence length="587" mass="65815">MALKRHFSVVDDNTGSEVPSRESKRPLTGASVFRDVLNGLSLHEFIPRLEPFIQKVVREEVEHAISRLNHSSARFAHNQIESCRVRVLHLHFDGKIPPTLFTGSRIESDDSEPVKIVLLDPCSKNIISSGVLSSIKIEIVVLDGDFGADDQEDWTEKEFNANVVREREGKRPLVTGDLVITLRNGVGCIGDISFTDNSSWIRGRKFRLGVRPVQSVSGEVRIREARSEAFVVKDHRGESYKKHHPPRLVDEIWRLERIAKDGAFHKRLDSYGIRSVKDFLQLYVTDPLSLRNIFGSGISNKKWEIIIEHAMSCVLDDKLYVYYRAAESVGLLFNSIYKVVAATFDGHNYQSLDKLDIFQLRWVENLKQDAYKNLNDLIPIDEPSVVGLARPLLSLQADTLGHPSLDMQHVNFPVAHQDEPEMQLNFNHTTPRRTFAVGDSSQLEAPMAQSCHPTHMFTPTLRNSFMTRNYCSGQNSAGNFCTQSGPMGPVVQAGHLGADDASQVETPAWLPVTTTLGQGNGVFLAPNIEADFGIASSFPNFGIHLSKNGNGKPKAWWCKIRAALKWGISVRRDAAAKRMEKLLRLDF</sequence>
<keyword evidence="13" id="KW-1185">Reference proteome</keyword>
<dbReference type="GO" id="GO:0005516">
    <property type="term" value="F:calmodulin binding"/>
    <property type="evidence" value="ECO:0007669"/>
    <property type="project" value="InterPro"/>
</dbReference>
<evidence type="ECO:0000259" key="11">
    <source>
        <dbReference type="Pfam" id="PF20452"/>
    </source>
</evidence>
<organism evidence="12 13">
    <name type="scientific">Nyssa sinensis</name>
    <dbReference type="NCBI Taxonomy" id="561372"/>
    <lineage>
        <taxon>Eukaryota</taxon>
        <taxon>Viridiplantae</taxon>
        <taxon>Streptophyta</taxon>
        <taxon>Embryophyta</taxon>
        <taxon>Tracheophyta</taxon>
        <taxon>Spermatophyta</taxon>
        <taxon>Magnoliopsida</taxon>
        <taxon>eudicotyledons</taxon>
        <taxon>Gunneridae</taxon>
        <taxon>Pentapetalae</taxon>
        <taxon>asterids</taxon>
        <taxon>Cornales</taxon>
        <taxon>Nyssaceae</taxon>
        <taxon>Nyssa</taxon>
    </lineage>
</organism>
<dbReference type="PANTHER" id="PTHR31713:SF43">
    <property type="entry name" value="CALMODULIN-BINDING PROTEIN 60 G"/>
    <property type="match status" value="1"/>
</dbReference>
<dbReference type="GO" id="GO:0005634">
    <property type="term" value="C:nucleus"/>
    <property type="evidence" value="ECO:0007669"/>
    <property type="project" value="UniProtKB-SubCell"/>
</dbReference>
<dbReference type="Pfam" id="PF07887">
    <property type="entry name" value="Calmodulin_bind"/>
    <property type="match status" value="1"/>
</dbReference>
<gene>
    <name evidence="12" type="ORF">F0562_029251</name>
</gene>
<dbReference type="InterPro" id="IPR046831">
    <property type="entry name" value="Calmodulin_bind_N"/>
</dbReference>
<dbReference type="InterPro" id="IPR012416">
    <property type="entry name" value="CBP60"/>
</dbReference>
<dbReference type="InterPro" id="IPR046830">
    <property type="entry name" value="Calmod_bind_M"/>
</dbReference>
<dbReference type="OrthoDB" id="748178at2759"/>
<evidence type="ECO:0000256" key="1">
    <source>
        <dbReference type="ARBA" id="ARBA00004123"/>
    </source>
</evidence>